<protein>
    <submittedName>
        <fullName evidence="1">Uncharacterized protein</fullName>
    </submittedName>
</protein>
<dbReference type="AlphaFoldDB" id="A0AAN9HC49"/>
<sequence length="48" mass="5536">MRTQLRDEMVTLIRSPCQLAGGAWVLAFTAHRPRQRLRAEMMQPNPIS</sequence>
<comment type="caution">
    <text evidence="1">The sequence shown here is derived from an EMBL/GenBank/DDBJ whole genome shotgun (WGS) entry which is preliminary data.</text>
</comment>
<evidence type="ECO:0000313" key="1">
    <source>
        <dbReference type="EMBL" id="KAK7168863.1"/>
    </source>
</evidence>
<evidence type="ECO:0000313" key="2">
    <source>
        <dbReference type="Proteomes" id="UP001364617"/>
    </source>
</evidence>
<dbReference type="Proteomes" id="UP001364617">
    <property type="component" value="Unassembled WGS sequence"/>
</dbReference>
<name>A0AAN9HC49_9TELE</name>
<organism evidence="1 2">
    <name type="scientific">Phoxinus phoxinus</name>
    <name type="common">Eurasian minnow</name>
    <dbReference type="NCBI Taxonomy" id="58324"/>
    <lineage>
        <taxon>Eukaryota</taxon>
        <taxon>Metazoa</taxon>
        <taxon>Chordata</taxon>
        <taxon>Craniata</taxon>
        <taxon>Vertebrata</taxon>
        <taxon>Euteleostomi</taxon>
        <taxon>Actinopterygii</taxon>
        <taxon>Neopterygii</taxon>
        <taxon>Teleostei</taxon>
        <taxon>Ostariophysi</taxon>
        <taxon>Cypriniformes</taxon>
        <taxon>Leuciscidae</taxon>
        <taxon>Phoxininae</taxon>
        <taxon>Phoxinus</taxon>
    </lineage>
</organism>
<proteinExistence type="predicted"/>
<reference evidence="1 2" key="1">
    <citation type="submission" date="2024-02" db="EMBL/GenBank/DDBJ databases">
        <title>Chromosome-level genome assembly of the Eurasian Minnow (Phoxinus phoxinus).</title>
        <authorList>
            <person name="Oriowo T.O."/>
            <person name="Martin S."/>
            <person name="Stange M."/>
            <person name="Chrysostomakis Y."/>
            <person name="Brown T."/>
            <person name="Winkler S."/>
            <person name="Kukowka S."/>
            <person name="Myers E.W."/>
            <person name="Bohne A."/>
        </authorList>
    </citation>
    <scope>NUCLEOTIDE SEQUENCE [LARGE SCALE GENOMIC DNA]</scope>
    <source>
        <strain evidence="1">ZFMK-TIS-60720</strain>
        <tissue evidence="1">Whole Organism</tissue>
    </source>
</reference>
<accession>A0AAN9HC49</accession>
<keyword evidence="2" id="KW-1185">Reference proteome</keyword>
<gene>
    <name evidence="1" type="ORF">R3I93_004997</name>
</gene>
<dbReference type="EMBL" id="JAYKXH010000005">
    <property type="protein sequence ID" value="KAK7168863.1"/>
    <property type="molecule type" value="Genomic_DNA"/>
</dbReference>